<feature type="transmembrane region" description="Helical" evidence="10">
    <location>
        <begin position="1086"/>
        <end position="1106"/>
    </location>
</feature>
<dbReference type="OrthoDB" id="245989at2759"/>
<feature type="compositionally biased region" description="Basic and acidic residues" evidence="9">
    <location>
        <begin position="715"/>
        <end position="726"/>
    </location>
</feature>
<evidence type="ECO:0000256" key="9">
    <source>
        <dbReference type="SAM" id="MobiDB-lite"/>
    </source>
</evidence>
<keyword evidence="6 12" id="KW-0067">ATP-binding</keyword>
<dbReference type="PROSITE" id="PS00211">
    <property type="entry name" value="ABC_TRANSPORTER_1"/>
    <property type="match status" value="1"/>
</dbReference>
<evidence type="ECO:0000256" key="2">
    <source>
        <dbReference type="ARBA" id="ARBA00006012"/>
    </source>
</evidence>
<organism evidence="12 13">
    <name type="scientific">Ceratocystis fimbriata CBS 114723</name>
    <dbReference type="NCBI Taxonomy" id="1035309"/>
    <lineage>
        <taxon>Eukaryota</taxon>
        <taxon>Fungi</taxon>
        <taxon>Dikarya</taxon>
        <taxon>Ascomycota</taxon>
        <taxon>Pezizomycotina</taxon>
        <taxon>Sordariomycetes</taxon>
        <taxon>Hypocreomycetidae</taxon>
        <taxon>Microascales</taxon>
        <taxon>Ceratocystidaceae</taxon>
        <taxon>Ceratocystis</taxon>
    </lineage>
</organism>
<dbReference type="CDD" id="cd03233">
    <property type="entry name" value="ABCG_PDR_domain1"/>
    <property type="match status" value="1"/>
</dbReference>
<dbReference type="Pfam" id="PF19055">
    <property type="entry name" value="ABC2_membrane_7"/>
    <property type="match status" value="1"/>
</dbReference>
<feature type="transmembrane region" description="Helical" evidence="10">
    <location>
        <begin position="556"/>
        <end position="576"/>
    </location>
</feature>
<feature type="transmembrane region" description="Helical" evidence="10">
    <location>
        <begin position="1162"/>
        <end position="1187"/>
    </location>
</feature>
<evidence type="ECO:0000313" key="13">
    <source>
        <dbReference type="Proteomes" id="UP000222788"/>
    </source>
</evidence>
<keyword evidence="3" id="KW-0813">Transport</keyword>
<dbReference type="SUPFAM" id="SSF52540">
    <property type="entry name" value="P-loop containing nucleoside triphosphate hydrolases"/>
    <property type="match status" value="2"/>
</dbReference>
<evidence type="ECO:0000256" key="1">
    <source>
        <dbReference type="ARBA" id="ARBA00004141"/>
    </source>
</evidence>
<dbReference type="InterPro" id="IPR010929">
    <property type="entry name" value="PDR_CDR_ABC"/>
</dbReference>
<proteinExistence type="inferred from homology"/>
<dbReference type="Pfam" id="PF01061">
    <property type="entry name" value="ABC2_membrane"/>
    <property type="match status" value="2"/>
</dbReference>
<gene>
    <name evidence="12" type="primary">PDR18</name>
    <name evidence="12" type="ORF">CFIMG_004752RA</name>
</gene>
<dbReference type="Pfam" id="PF00005">
    <property type="entry name" value="ABC_tran"/>
    <property type="match status" value="2"/>
</dbReference>
<dbReference type="GO" id="GO:0016020">
    <property type="term" value="C:membrane"/>
    <property type="evidence" value="ECO:0007669"/>
    <property type="project" value="UniProtKB-SubCell"/>
</dbReference>
<dbReference type="Proteomes" id="UP000222788">
    <property type="component" value="Unassembled WGS sequence"/>
</dbReference>
<name>A0A2C5WXK9_9PEZI</name>
<dbReference type="PANTHER" id="PTHR19241">
    <property type="entry name" value="ATP-BINDING CASSETTE TRANSPORTER"/>
    <property type="match status" value="1"/>
</dbReference>
<dbReference type="EMBL" id="APWK03000114">
    <property type="protein sequence ID" value="PHH50747.1"/>
    <property type="molecule type" value="Genomic_DNA"/>
</dbReference>
<comment type="similarity">
    <text evidence="2">Belongs to the ABC transporter superfamily. ABCG family. PDR (TC 3.A.1.205) subfamily.</text>
</comment>
<feature type="region of interest" description="Disordered" evidence="9">
    <location>
        <begin position="706"/>
        <end position="742"/>
    </location>
</feature>
<dbReference type="InterPro" id="IPR003439">
    <property type="entry name" value="ABC_transporter-like_ATP-bd"/>
</dbReference>
<feature type="transmembrane region" description="Helical" evidence="10">
    <location>
        <begin position="1118"/>
        <end position="1141"/>
    </location>
</feature>
<reference evidence="12 13" key="2">
    <citation type="journal article" date="2013" name="IMA Fungus">
        <title>IMA Genome-F 1: Ceratocystis fimbriata: Draft nuclear genome sequence for the plant pathogen, Ceratocystis fimbriata.</title>
        <authorList>
            <person name="Wilken P.M."/>
            <person name="Steenkamp E.T."/>
            <person name="Wingfield M.J."/>
            <person name="de Beer Z.W."/>
            <person name="Wingfield B.D."/>
        </authorList>
    </citation>
    <scope>NUCLEOTIDE SEQUENCE [LARGE SCALE GENOMIC DNA]</scope>
    <source>
        <strain evidence="12 13">CBS 114723</strain>
    </source>
</reference>
<evidence type="ECO:0000256" key="10">
    <source>
        <dbReference type="SAM" id="Phobius"/>
    </source>
</evidence>
<feature type="domain" description="ABC transporter" evidence="11">
    <location>
        <begin position="754"/>
        <end position="997"/>
    </location>
</feature>
<evidence type="ECO:0000256" key="6">
    <source>
        <dbReference type="ARBA" id="ARBA00022840"/>
    </source>
</evidence>
<feature type="transmembrane region" description="Helical" evidence="10">
    <location>
        <begin position="450"/>
        <end position="467"/>
    </location>
</feature>
<evidence type="ECO:0000313" key="12">
    <source>
        <dbReference type="EMBL" id="PHH50747.1"/>
    </source>
</evidence>
<dbReference type="InterPro" id="IPR034003">
    <property type="entry name" value="ABCG_PDR_2"/>
</dbReference>
<sequence>MADAEKSPPERPPSESESTVVREYLASEAPRNLGVSFVDLTVLGVAGGVQVSENVLSQFYPKRAPEPSGPGAKQKTILSHLTGCVKPGEMILVLGRPGAGCTTLLNLLANRRHGYSDIQGKVRFGNMDEKEAEKFRGEIVMNTEDELFFPSLSVAQTMDFAHRMKLPESSAEDRNIASRYLLRILDIEDTINTAVGNEYIRGVSGGQRKRVSVAEVLTTSASVYCWDNSTRGLDASSALALIKALRAMTDILGLTTIVTLYQASNGIFDLFDKTLVLEHGENIYYGPASDARAYMENLGFICAEGANIGDFLTGVSVPTERKVRKEAQATFPRTGTELAKIYAASDLKKRMDAEAHAFADSEAARTDTAKFRENVIARKAKRGLPADSILTVSFQQQVAALVKRELQLIWGDKQSLIMKHGATLVQAVVSGSVWYDAKADSSGLFIKGGVLFWSMLYHCLVAMGETLSTFSGRSILAKHKEFAMYHPAAFCIAQIVADIPVMAMQVTTFSIIVYFMAGLKDTAGAYFTHWALIYVTAFCMTAFFRLCGAAFPTFDAASKVSGFIISMVSTYAGFMIPKPDMHPWFVWMYWINPLSYSFEALLANEFHGDVIQCVGSNLVPSGPEYAGTNVGSCTGIRGAQAGSTTLTGDQYLAAMSYQHKNIWRNFGILWAWSALFVGMTIYCTMNWKSHISGGIHLIPREKIALNGPLSSPEANDDKESQRDHSQSETVVDGQISGDITDTDPDNLLRNTSVFTWKDLSYTVSTPDGPRKLLDKVSGWVEPGTLGALMGTSGAGKTTLMDVLAQRKTAGVITGSVLVDGRELPVSFQRSAGYCEQFDVHEPLTTVREALEFSALMRQNRNTPDHEKLAYVDTVLDLLELRELEHFLIGEPGAGLSIEQRKRVSIGVELVAKPSILIFLDEPTSGLDGQSAYNTLRFLRKLTAAGQAVLCTIHQPSAQLFAQFDTLLLLTRGGKTVYQGPIGPNGATMVEYFTRHGVDCPAGANPAEFMIDVVSGSMSHGQDWNQLWLDSPERVATMEKLDMLIETAAAKPPGTVDDGHEFAVSMSTQTRLVTQRMNTSLYRNTDYVMNKFMLHLMSGLFNGFTFWKIGDSTADLQNAIFAIFNFCFVAPGVIAQLQPLFIGRRDIFEVREKKAKIYHWAPFVTGLIVSELPYLVISGFLYFVAFYWTVGFPSAANRAGGTFVVMILYEFLYTGIGQFIAAYAPNTVFASLLNPVIISNMVYFCGVLVPYSSLQKFWRYWVYYLDPFNYVIGSMSVFALDGKVVNCKESELAIFNLPDSAASAGQTCAEFLQSYLQGPGSSANLLNPNATEACRVCQFRSGDQYLDTLNLKEFSYGWRDTGIVGLFVCSSYALVFGLMKLRTKATKKASES</sequence>
<evidence type="ECO:0000256" key="3">
    <source>
        <dbReference type="ARBA" id="ARBA00022448"/>
    </source>
</evidence>
<evidence type="ECO:0000256" key="4">
    <source>
        <dbReference type="ARBA" id="ARBA00022692"/>
    </source>
</evidence>
<evidence type="ECO:0000256" key="7">
    <source>
        <dbReference type="ARBA" id="ARBA00022989"/>
    </source>
</evidence>
<keyword evidence="4 10" id="KW-0812">Transmembrane</keyword>
<evidence type="ECO:0000259" key="11">
    <source>
        <dbReference type="PROSITE" id="PS50893"/>
    </source>
</evidence>
<dbReference type="GO" id="GO:0005524">
    <property type="term" value="F:ATP binding"/>
    <property type="evidence" value="ECO:0007669"/>
    <property type="project" value="UniProtKB-KW"/>
</dbReference>
<dbReference type="GO" id="GO:0140359">
    <property type="term" value="F:ABC-type transporter activity"/>
    <property type="evidence" value="ECO:0007669"/>
    <property type="project" value="InterPro"/>
</dbReference>
<accession>A0A2C5WXK9</accession>
<dbReference type="InterPro" id="IPR034001">
    <property type="entry name" value="ABCG_PDR_1"/>
</dbReference>
<feature type="transmembrane region" description="Helical" evidence="10">
    <location>
        <begin position="1227"/>
        <end position="1250"/>
    </location>
</feature>
<feature type="transmembrane region" description="Helical" evidence="10">
    <location>
        <begin position="488"/>
        <end position="517"/>
    </location>
</feature>
<dbReference type="CDD" id="cd03232">
    <property type="entry name" value="ABCG_PDR_domain2"/>
    <property type="match status" value="1"/>
</dbReference>
<dbReference type="SMART" id="SM00382">
    <property type="entry name" value="AAA"/>
    <property type="match status" value="2"/>
</dbReference>
<keyword evidence="5" id="KW-0547">Nucleotide-binding</keyword>
<dbReference type="InterPro" id="IPR027417">
    <property type="entry name" value="P-loop_NTPase"/>
</dbReference>
<feature type="transmembrane region" description="Helical" evidence="10">
    <location>
        <begin position="1199"/>
        <end position="1220"/>
    </location>
</feature>
<dbReference type="FunFam" id="3.40.50.300:FF:000054">
    <property type="entry name" value="ABC multidrug transporter atrF"/>
    <property type="match status" value="1"/>
</dbReference>
<dbReference type="Gene3D" id="3.40.50.300">
    <property type="entry name" value="P-loop containing nucleotide triphosphate hydrolases"/>
    <property type="match status" value="2"/>
</dbReference>
<comment type="subcellular location">
    <subcellularLocation>
        <location evidence="1">Membrane</location>
        <topology evidence="1">Multi-pass membrane protein</topology>
    </subcellularLocation>
</comment>
<keyword evidence="13" id="KW-1185">Reference proteome</keyword>
<dbReference type="InterPro" id="IPR003593">
    <property type="entry name" value="AAA+_ATPase"/>
</dbReference>
<keyword evidence="7 10" id="KW-1133">Transmembrane helix</keyword>
<evidence type="ECO:0000256" key="8">
    <source>
        <dbReference type="ARBA" id="ARBA00023136"/>
    </source>
</evidence>
<feature type="transmembrane region" description="Helical" evidence="10">
    <location>
        <begin position="662"/>
        <end position="682"/>
    </location>
</feature>
<feature type="domain" description="ABC transporter" evidence="11">
    <location>
        <begin position="49"/>
        <end position="304"/>
    </location>
</feature>
<dbReference type="InterPro" id="IPR017871">
    <property type="entry name" value="ABC_transporter-like_CS"/>
</dbReference>
<dbReference type="GO" id="GO:0016887">
    <property type="term" value="F:ATP hydrolysis activity"/>
    <property type="evidence" value="ECO:0007669"/>
    <property type="project" value="InterPro"/>
</dbReference>
<dbReference type="Pfam" id="PF06422">
    <property type="entry name" value="PDR_CDR"/>
    <property type="match status" value="1"/>
</dbReference>
<protein>
    <submittedName>
        <fullName evidence="12">ABC transporter ATP-binding protein/permease PDR18</fullName>
    </submittedName>
</protein>
<dbReference type="STRING" id="1035309.A0A2C5WXK9"/>
<comment type="caution">
    <text evidence="12">The sequence shown here is derived from an EMBL/GenBank/DDBJ whole genome shotgun (WGS) entry which is preliminary data.</text>
</comment>
<keyword evidence="8 10" id="KW-0472">Membrane</keyword>
<reference evidence="12 13" key="1">
    <citation type="journal article" date="2013" name="Fungal Biol.">
        <title>Analysis of microsatellite markers in the genome of the plant pathogen Ceratocystis fimbriata.</title>
        <authorList>
            <person name="Simpson M.C."/>
            <person name="Wilken P.M."/>
            <person name="Coetzee M.P."/>
            <person name="Wingfield M.J."/>
            <person name="Wingfield B.D."/>
        </authorList>
    </citation>
    <scope>NUCLEOTIDE SEQUENCE [LARGE SCALE GENOMIC DNA]</scope>
    <source>
        <strain evidence="12 13">CBS 114723</strain>
    </source>
</reference>
<feature type="transmembrane region" description="Helical" evidence="10">
    <location>
        <begin position="523"/>
        <end position="544"/>
    </location>
</feature>
<feature type="transmembrane region" description="Helical" evidence="10">
    <location>
        <begin position="1360"/>
        <end position="1378"/>
    </location>
</feature>
<dbReference type="InterPro" id="IPR043926">
    <property type="entry name" value="ABCG_dom"/>
</dbReference>
<dbReference type="InterPro" id="IPR013525">
    <property type="entry name" value="ABC2_TM"/>
</dbReference>
<evidence type="ECO:0000256" key="5">
    <source>
        <dbReference type="ARBA" id="ARBA00022741"/>
    </source>
</evidence>
<dbReference type="PROSITE" id="PS50893">
    <property type="entry name" value="ABC_TRANSPORTER_2"/>
    <property type="match status" value="2"/>
</dbReference>